<evidence type="ECO:0000313" key="3">
    <source>
        <dbReference type="Proteomes" id="UP000887013"/>
    </source>
</evidence>
<keyword evidence="3" id="KW-1185">Reference proteome</keyword>
<dbReference type="EMBL" id="BMAW01077946">
    <property type="protein sequence ID" value="GFU08860.1"/>
    <property type="molecule type" value="Genomic_DNA"/>
</dbReference>
<gene>
    <name evidence="2" type="ORF">NPIL_383871</name>
</gene>
<organism evidence="2 3">
    <name type="scientific">Nephila pilipes</name>
    <name type="common">Giant wood spider</name>
    <name type="synonym">Nephila maculata</name>
    <dbReference type="NCBI Taxonomy" id="299642"/>
    <lineage>
        <taxon>Eukaryota</taxon>
        <taxon>Metazoa</taxon>
        <taxon>Ecdysozoa</taxon>
        <taxon>Arthropoda</taxon>
        <taxon>Chelicerata</taxon>
        <taxon>Arachnida</taxon>
        <taxon>Araneae</taxon>
        <taxon>Araneomorphae</taxon>
        <taxon>Entelegynae</taxon>
        <taxon>Araneoidea</taxon>
        <taxon>Nephilidae</taxon>
        <taxon>Nephila</taxon>
    </lineage>
</organism>
<proteinExistence type="predicted"/>
<protein>
    <submittedName>
        <fullName evidence="2">Uncharacterized protein</fullName>
    </submittedName>
</protein>
<evidence type="ECO:0000256" key="1">
    <source>
        <dbReference type="SAM" id="MobiDB-lite"/>
    </source>
</evidence>
<feature type="compositionally biased region" description="Basic and acidic residues" evidence="1">
    <location>
        <begin position="83"/>
        <end position="93"/>
    </location>
</feature>
<accession>A0A8X6Q942</accession>
<sequence length="93" mass="10637">MFTQIQCFQRFTIVNSPCLGKNNFSPPKMGDPNGCEKQKQVQKSNVSTSFVRGHARSILNYFPVHAPVDSSPLHSPQPPLRQKWFDPRRERAP</sequence>
<reference evidence="2" key="1">
    <citation type="submission" date="2020-08" db="EMBL/GenBank/DDBJ databases">
        <title>Multicomponent nature underlies the extraordinary mechanical properties of spider dragline silk.</title>
        <authorList>
            <person name="Kono N."/>
            <person name="Nakamura H."/>
            <person name="Mori M."/>
            <person name="Yoshida Y."/>
            <person name="Ohtoshi R."/>
            <person name="Malay A.D."/>
            <person name="Moran D.A.P."/>
            <person name="Tomita M."/>
            <person name="Numata K."/>
            <person name="Arakawa K."/>
        </authorList>
    </citation>
    <scope>NUCLEOTIDE SEQUENCE</scope>
</reference>
<name>A0A8X6Q942_NEPPI</name>
<dbReference type="Proteomes" id="UP000887013">
    <property type="component" value="Unassembled WGS sequence"/>
</dbReference>
<comment type="caution">
    <text evidence="2">The sequence shown here is derived from an EMBL/GenBank/DDBJ whole genome shotgun (WGS) entry which is preliminary data.</text>
</comment>
<feature type="region of interest" description="Disordered" evidence="1">
    <location>
        <begin position="69"/>
        <end position="93"/>
    </location>
</feature>
<dbReference type="AlphaFoldDB" id="A0A8X6Q942"/>
<evidence type="ECO:0000313" key="2">
    <source>
        <dbReference type="EMBL" id="GFU08860.1"/>
    </source>
</evidence>